<evidence type="ECO:0000256" key="4">
    <source>
        <dbReference type="ARBA" id="ARBA00023315"/>
    </source>
</evidence>
<organism evidence="6 7">
    <name type="scientific">Splendidivirga corallicola</name>
    <dbReference type="NCBI Taxonomy" id="3051826"/>
    <lineage>
        <taxon>Bacteria</taxon>
        <taxon>Pseudomonadati</taxon>
        <taxon>Bacteroidota</taxon>
        <taxon>Cytophagia</taxon>
        <taxon>Cytophagales</taxon>
        <taxon>Splendidivirgaceae</taxon>
        <taxon>Splendidivirga</taxon>
    </lineage>
</organism>
<dbReference type="EMBL" id="JAUJEA010000018">
    <property type="protein sequence ID" value="MDN5205419.1"/>
    <property type="molecule type" value="Genomic_DNA"/>
</dbReference>
<dbReference type="InterPro" id="IPR028345">
    <property type="entry name" value="Antibiotic_NAT-like"/>
</dbReference>
<accession>A0ABT8KXC4</accession>
<name>A0ABT8KXC4_9BACT</name>
<dbReference type="Pfam" id="PF02522">
    <property type="entry name" value="Antibiotic_NAT"/>
    <property type="match status" value="1"/>
</dbReference>
<dbReference type="EC" id="2.3.1.-" evidence="5"/>
<gene>
    <name evidence="6" type="ORF">QQ008_28800</name>
</gene>
<evidence type="ECO:0000313" key="7">
    <source>
        <dbReference type="Proteomes" id="UP001172082"/>
    </source>
</evidence>
<reference evidence="6" key="1">
    <citation type="submission" date="2023-06" db="EMBL/GenBank/DDBJ databases">
        <title>Genomic of Parafulvivirga corallium.</title>
        <authorList>
            <person name="Wang G."/>
        </authorList>
    </citation>
    <scope>NUCLEOTIDE SEQUENCE</scope>
    <source>
        <strain evidence="6">BMA10</strain>
    </source>
</reference>
<keyword evidence="3 5" id="KW-0808">Transferase</keyword>
<keyword evidence="4 5" id="KW-0012">Acyltransferase</keyword>
<comment type="catalytic activity">
    <reaction evidence="5">
        <text>a 2-deoxystreptamine antibiotic + acetyl-CoA = an N(3)-acetyl-2-deoxystreptamine antibiotic + CoA + H(+)</text>
        <dbReference type="Rhea" id="RHEA:12665"/>
        <dbReference type="ChEBI" id="CHEBI:15378"/>
        <dbReference type="ChEBI" id="CHEBI:57287"/>
        <dbReference type="ChEBI" id="CHEBI:57288"/>
        <dbReference type="ChEBI" id="CHEBI:57921"/>
        <dbReference type="ChEBI" id="CHEBI:77452"/>
        <dbReference type="EC" id="2.3.1.81"/>
    </reaction>
</comment>
<evidence type="ECO:0000256" key="5">
    <source>
        <dbReference type="RuleBase" id="RU365031"/>
    </source>
</evidence>
<evidence type="ECO:0000256" key="3">
    <source>
        <dbReference type="ARBA" id="ARBA00022679"/>
    </source>
</evidence>
<evidence type="ECO:0000256" key="2">
    <source>
        <dbReference type="ARBA" id="ARBA00012882"/>
    </source>
</evidence>
<protein>
    <recommendedName>
        <fullName evidence="2 5">Aminoglycoside N(3)-acetyltransferase</fullName>
        <ecNumber evidence="5">2.3.1.-</ecNumber>
    </recommendedName>
</protein>
<dbReference type="InterPro" id="IPR003679">
    <property type="entry name" value="Amioglycoside_AcTrfase"/>
</dbReference>
<evidence type="ECO:0000313" key="6">
    <source>
        <dbReference type="EMBL" id="MDN5205419.1"/>
    </source>
</evidence>
<keyword evidence="7" id="KW-1185">Reference proteome</keyword>
<sequence length="304" mass="35293">MKAQLYYLARKIFSQELRNKLKVYQYDLKKKVAPVREKVYGNFTTGDLGKELKKKLPDNFDVLMVHSSHSAMLPMYTGNLRELLDMLLSICANDRTLVMPAFFFGERKYHYDLRKYFTDKPYFDKDKMPSQMGMITEIFRKYEGVKTSLHPTHRISALGPKADELIKDHELCKTGCGQGSPFDKMSSMKTVILGLGTKYYQCMTQTHSVEDVLIEKGTYPTTFESIDIPITLKYNGDEEFKYLLMHPDKSEYQRKLHPMVRKVLSKEDLQEWKFKGVPFFYAWAGAVQQKLIKAALDGQSAYSK</sequence>
<comment type="caution">
    <text evidence="6">The sequence shown here is derived from an EMBL/GenBank/DDBJ whole genome shotgun (WGS) entry which is preliminary data.</text>
</comment>
<dbReference type="PANTHER" id="PTHR11104:SF0">
    <property type="entry name" value="SPBETA PROPHAGE-DERIVED AMINOGLYCOSIDE N(3')-ACETYLTRANSFERASE-LIKE PROTEIN YOKD"/>
    <property type="match status" value="1"/>
</dbReference>
<keyword evidence="5" id="KW-0046">Antibiotic resistance</keyword>
<dbReference type="RefSeq" id="WP_346755440.1">
    <property type="nucleotide sequence ID" value="NZ_JAUJEA010000018.1"/>
</dbReference>
<comment type="similarity">
    <text evidence="1 5">Belongs to the antibiotic N-acetyltransferase family.</text>
</comment>
<evidence type="ECO:0000256" key="1">
    <source>
        <dbReference type="ARBA" id="ARBA00006383"/>
    </source>
</evidence>
<dbReference type="PANTHER" id="PTHR11104">
    <property type="entry name" value="AMINOGLYCOSIDE N3-ACETYLTRANSFERASE"/>
    <property type="match status" value="1"/>
</dbReference>
<proteinExistence type="inferred from homology"/>
<dbReference type="SUPFAM" id="SSF110710">
    <property type="entry name" value="TTHA0583/YokD-like"/>
    <property type="match status" value="1"/>
</dbReference>
<dbReference type="Proteomes" id="UP001172082">
    <property type="component" value="Unassembled WGS sequence"/>
</dbReference>